<keyword evidence="1" id="KW-0479">Metal-binding</keyword>
<dbReference type="GO" id="GO:0003677">
    <property type="term" value="F:DNA binding"/>
    <property type="evidence" value="ECO:0007669"/>
    <property type="project" value="UniProtKB-UniRule"/>
</dbReference>
<evidence type="ECO:0000313" key="8">
    <source>
        <dbReference type="Proteomes" id="UP000078542"/>
    </source>
</evidence>
<dbReference type="Gene3D" id="6.20.210.20">
    <property type="entry name" value="THAP domain"/>
    <property type="match status" value="1"/>
</dbReference>
<reference evidence="7 8" key="1">
    <citation type="submission" date="2016-03" db="EMBL/GenBank/DDBJ databases">
        <title>Cyphomyrmex costatus WGS genome.</title>
        <authorList>
            <person name="Nygaard S."/>
            <person name="Hu H."/>
            <person name="Boomsma J."/>
            <person name="Zhang G."/>
        </authorList>
    </citation>
    <scope>NUCLEOTIDE SEQUENCE [LARGE SCALE GENOMIC DNA]</scope>
    <source>
        <strain evidence="7">MS0001</strain>
        <tissue evidence="7">Whole body</tissue>
    </source>
</reference>
<dbReference type="SUPFAM" id="SSF57716">
    <property type="entry name" value="Glucocorticoid receptor-like (DNA-binding domain)"/>
    <property type="match status" value="1"/>
</dbReference>
<keyword evidence="3" id="KW-0862">Zinc</keyword>
<protein>
    <submittedName>
        <fullName evidence="7">THAP domain-containing protein 2</fullName>
    </submittedName>
</protein>
<keyword evidence="8" id="KW-1185">Reference proteome</keyword>
<evidence type="ECO:0000256" key="3">
    <source>
        <dbReference type="ARBA" id="ARBA00022833"/>
    </source>
</evidence>
<evidence type="ECO:0000256" key="4">
    <source>
        <dbReference type="ARBA" id="ARBA00023125"/>
    </source>
</evidence>
<dbReference type="AlphaFoldDB" id="A0A195CSY8"/>
<keyword evidence="4 5" id="KW-0238">DNA-binding</keyword>
<dbReference type="GO" id="GO:0008270">
    <property type="term" value="F:zinc ion binding"/>
    <property type="evidence" value="ECO:0007669"/>
    <property type="project" value="UniProtKB-KW"/>
</dbReference>
<evidence type="ECO:0000313" key="7">
    <source>
        <dbReference type="EMBL" id="KYN03813.1"/>
    </source>
</evidence>
<dbReference type="SMART" id="SM00692">
    <property type="entry name" value="DM3"/>
    <property type="match status" value="1"/>
</dbReference>
<feature type="domain" description="THAP-type" evidence="6">
    <location>
        <begin position="1"/>
        <end position="81"/>
    </location>
</feature>
<proteinExistence type="predicted"/>
<evidence type="ECO:0000256" key="1">
    <source>
        <dbReference type="ARBA" id="ARBA00022723"/>
    </source>
</evidence>
<evidence type="ECO:0000259" key="6">
    <source>
        <dbReference type="PROSITE" id="PS50950"/>
    </source>
</evidence>
<dbReference type="PANTHER" id="PTHR46927:SF3">
    <property type="entry name" value="THAP-TYPE DOMAIN-CONTAINING PROTEIN"/>
    <property type="match status" value="1"/>
</dbReference>
<dbReference type="PANTHER" id="PTHR46927">
    <property type="entry name" value="AGAP005574-PA"/>
    <property type="match status" value="1"/>
</dbReference>
<keyword evidence="2 5" id="KW-0863">Zinc-finger</keyword>
<dbReference type="InterPro" id="IPR052224">
    <property type="entry name" value="THAP_domain_protein"/>
</dbReference>
<dbReference type="Proteomes" id="UP000078542">
    <property type="component" value="Unassembled WGS sequence"/>
</dbReference>
<dbReference type="PROSITE" id="PS50950">
    <property type="entry name" value="ZF_THAP"/>
    <property type="match status" value="1"/>
</dbReference>
<gene>
    <name evidence="7" type="ORF">ALC62_05326</name>
</gene>
<organism evidence="7 8">
    <name type="scientific">Cyphomyrmex costatus</name>
    <dbReference type="NCBI Taxonomy" id="456900"/>
    <lineage>
        <taxon>Eukaryota</taxon>
        <taxon>Metazoa</taxon>
        <taxon>Ecdysozoa</taxon>
        <taxon>Arthropoda</taxon>
        <taxon>Hexapoda</taxon>
        <taxon>Insecta</taxon>
        <taxon>Pterygota</taxon>
        <taxon>Neoptera</taxon>
        <taxon>Endopterygota</taxon>
        <taxon>Hymenoptera</taxon>
        <taxon>Apocrita</taxon>
        <taxon>Aculeata</taxon>
        <taxon>Formicoidea</taxon>
        <taxon>Formicidae</taxon>
        <taxon>Myrmicinae</taxon>
        <taxon>Cyphomyrmex</taxon>
    </lineage>
</organism>
<name>A0A195CSY8_9HYME</name>
<dbReference type="Pfam" id="PF05485">
    <property type="entry name" value="THAP"/>
    <property type="match status" value="1"/>
</dbReference>
<dbReference type="SMART" id="SM00980">
    <property type="entry name" value="THAP"/>
    <property type="match status" value="1"/>
</dbReference>
<sequence>MRMCVACKYKKIHPTDNISVYSFPKNEQIRQLWIAAIGQENYKLRKSHVLCSQHFENNCFFYSMRGKTKKYIKPDAIPTIFDSYHLREKISNINKNIEEIQIVTKVTSNTVDDRDVKQSIIIKHENINNDNVNKMPSISNTDDSIENNQSHMEIIQNDSDVDNCNEREKISNINKNIEEIQIVTKVTSNIVDDRDVKQNIIIKRENINNDNVNKTPNISNTDDSMENNQSHMEIVQNYSDVDSCNERDPQMNAGLSESSHKNCQWIRYFGDCSEKDLESPYKAKRVWQIVTNTVNHQRRKILKLHQQIRRQNRKITKMQSLIVELKKKQIISNQAKNIISVRN</sequence>
<dbReference type="EMBL" id="KQ977304">
    <property type="protein sequence ID" value="KYN03813.1"/>
    <property type="molecule type" value="Genomic_DNA"/>
</dbReference>
<dbReference type="InterPro" id="IPR006612">
    <property type="entry name" value="THAP_Znf"/>
</dbReference>
<evidence type="ECO:0000256" key="5">
    <source>
        <dbReference type="PROSITE-ProRule" id="PRU00309"/>
    </source>
</evidence>
<accession>A0A195CSY8</accession>
<evidence type="ECO:0000256" key="2">
    <source>
        <dbReference type="ARBA" id="ARBA00022771"/>
    </source>
</evidence>
<dbReference type="InterPro" id="IPR038441">
    <property type="entry name" value="THAP_Znf_sf"/>
</dbReference>